<dbReference type="AlphaFoldDB" id="A0A235BZ41"/>
<accession>A0A235BZ41</accession>
<dbReference type="PROSITE" id="PS51257">
    <property type="entry name" value="PROKAR_LIPOPROTEIN"/>
    <property type="match status" value="1"/>
</dbReference>
<dbReference type="Gene3D" id="2.40.360.20">
    <property type="match status" value="1"/>
</dbReference>
<dbReference type="InterPro" id="IPR049279">
    <property type="entry name" value="DUF3108-like"/>
</dbReference>
<sequence length="287" mass="33748">MKKTRTTYIIFTLGFLLLFVSCSRDYPLHEKDIRFPLYVGNWWCYERVLTFEGVDLPWIEDTLRFFSHWKIMNRDIIGSQKYEAYLLKSEEYPKGGRRGTSLEWYTEKWEGEDGLFDIAYSGCSGGLPPKSLRSYKIRFMDKEFDSPDGVFDYVRGMGYAKGDTFIIDTAVIYIIDTTIRIPPRKVLVYPLWVGKDWVAFKDVWLQKRKVVGIETITTPAGTFPCYKIQVYGDIWDEDAVWYDWFSNEGLIKRYFWFRGEAVDENGNPIGIVESTDIQLLESYSVKY</sequence>
<organism evidence="2 3">
    <name type="scientific">candidate division WOR-3 bacterium JGI_Cruoil_03_44_89</name>
    <dbReference type="NCBI Taxonomy" id="1973748"/>
    <lineage>
        <taxon>Bacteria</taxon>
        <taxon>Bacteria division WOR-3</taxon>
    </lineage>
</organism>
<feature type="domain" description="DUF3108" evidence="1">
    <location>
        <begin position="203"/>
        <end position="237"/>
    </location>
</feature>
<gene>
    <name evidence="2" type="ORF">CH333_00095</name>
</gene>
<evidence type="ECO:0000313" key="2">
    <source>
        <dbReference type="EMBL" id="OYD17633.1"/>
    </source>
</evidence>
<comment type="caution">
    <text evidence="2">The sequence shown here is derived from an EMBL/GenBank/DDBJ whole genome shotgun (WGS) entry which is preliminary data.</text>
</comment>
<dbReference type="Pfam" id="PF21347">
    <property type="entry name" value="DUF3108_like"/>
    <property type="match status" value="1"/>
</dbReference>
<evidence type="ECO:0000259" key="1">
    <source>
        <dbReference type="Pfam" id="PF21347"/>
    </source>
</evidence>
<evidence type="ECO:0000313" key="3">
    <source>
        <dbReference type="Proteomes" id="UP000215215"/>
    </source>
</evidence>
<reference evidence="2 3" key="1">
    <citation type="submission" date="2017-07" db="EMBL/GenBank/DDBJ databases">
        <title>Recovery of genomes from metagenomes via a dereplication, aggregation, and scoring strategy.</title>
        <authorList>
            <person name="Sieber C.M."/>
            <person name="Probst A.J."/>
            <person name="Sharrar A."/>
            <person name="Thomas B.C."/>
            <person name="Hess M."/>
            <person name="Tringe S.G."/>
            <person name="Banfield J.F."/>
        </authorList>
    </citation>
    <scope>NUCLEOTIDE SEQUENCE [LARGE SCALE GENOMIC DNA]</scope>
    <source>
        <strain evidence="2">JGI_Cruoil_03_44_89</strain>
    </source>
</reference>
<protein>
    <recommendedName>
        <fullName evidence="1">DUF3108 domain-containing protein</fullName>
    </recommendedName>
</protein>
<dbReference type="EMBL" id="NOZQ01000002">
    <property type="protein sequence ID" value="OYD17633.1"/>
    <property type="molecule type" value="Genomic_DNA"/>
</dbReference>
<name>A0A235BZ41_UNCW3</name>
<dbReference type="Proteomes" id="UP000215215">
    <property type="component" value="Unassembled WGS sequence"/>
</dbReference>
<proteinExistence type="predicted"/>